<dbReference type="EMBL" id="MSFO01000004">
    <property type="protein sequence ID" value="PLB49093.1"/>
    <property type="molecule type" value="Genomic_DNA"/>
</dbReference>
<dbReference type="GeneID" id="36550328"/>
<gene>
    <name evidence="1" type="ORF">P170DRAFT_174875</name>
</gene>
<comment type="caution">
    <text evidence="1">The sequence shown here is derived from an EMBL/GenBank/DDBJ whole genome shotgun (WGS) entry which is preliminary data.</text>
</comment>
<name>A0A2I2G8C4_9EURO</name>
<proteinExistence type="predicted"/>
<sequence>MYIIGHWKGLHQKKGCPKISYLKHLCEYIQDTHCRRYKLDPLNGTIDPIDLCRPGCSMNRREEVQFIDSLSWGRQFPKPPMCFCISGSASACIGLKVDRVIGVKMNYQRPTRIYQERTRSPTPVQYQWSEILPYPVFLRRTLDAEDAWKVCLRQAVLGQRLRPTAYEVELSMPTKLIANGSK</sequence>
<dbReference type="RefSeq" id="XP_024704395.1">
    <property type="nucleotide sequence ID" value="XM_024842630.1"/>
</dbReference>
<dbReference type="AlphaFoldDB" id="A0A2I2G8C4"/>
<accession>A0A2I2G8C4</accession>
<dbReference type="VEuPathDB" id="FungiDB:P170DRAFT_174875"/>
<protein>
    <submittedName>
        <fullName evidence="1">Uncharacterized protein</fullName>
    </submittedName>
</protein>
<dbReference type="Proteomes" id="UP000234275">
    <property type="component" value="Unassembled WGS sequence"/>
</dbReference>
<evidence type="ECO:0000313" key="2">
    <source>
        <dbReference type="Proteomes" id="UP000234275"/>
    </source>
</evidence>
<keyword evidence="2" id="KW-1185">Reference proteome</keyword>
<evidence type="ECO:0000313" key="1">
    <source>
        <dbReference type="EMBL" id="PLB49093.1"/>
    </source>
</evidence>
<reference evidence="1 2" key="1">
    <citation type="submission" date="2016-12" db="EMBL/GenBank/DDBJ databases">
        <title>The genomes of Aspergillus section Nigri reveals drivers in fungal speciation.</title>
        <authorList>
            <consortium name="DOE Joint Genome Institute"/>
            <person name="Vesth T.C."/>
            <person name="Nybo J."/>
            <person name="Theobald S."/>
            <person name="Brandl J."/>
            <person name="Frisvad J.C."/>
            <person name="Nielsen K.F."/>
            <person name="Lyhne E.K."/>
            <person name="Kogle M.E."/>
            <person name="Kuo A."/>
            <person name="Riley R."/>
            <person name="Clum A."/>
            <person name="Nolan M."/>
            <person name="Lipzen A."/>
            <person name="Salamov A."/>
            <person name="Henrissat B."/>
            <person name="Wiebenga A."/>
            <person name="De Vries R.P."/>
            <person name="Grigoriev I.V."/>
            <person name="Mortensen U.H."/>
            <person name="Andersen M.R."/>
            <person name="Baker S.E."/>
        </authorList>
    </citation>
    <scope>NUCLEOTIDE SEQUENCE [LARGE SCALE GENOMIC DNA]</scope>
    <source>
        <strain evidence="1 2">IBT 23096</strain>
    </source>
</reference>
<organism evidence="1 2">
    <name type="scientific">Aspergillus steynii IBT 23096</name>
    <dbReference type="NCBI Taxonomy" id="1392250"/>
    <lineage>
        <taxon>Eukaryota</taxon>
        <taxon>Fungi</taxon>
        <taxon>Dikarya</taxon>
        <taxon>Ascomycota</taxon>
        <taxon>Pezizomycotina</taxon>
        <taxon>Eurotiomycetes</taxon>
        <taxon>Eurotiomycetidae</taxon>
        <taxon>Eurotiales</taxon>
        <taxon>Aspergillaceae</taxon>
        <taxon>Aspergillus</taxon>
        <taxon>Aspergillus subgen. Circumdati</taxon>
    </lineage>
</organism>